<dbReference type="SUPFAM" id="SSF48726">
    <property type="entry name" value="Immunoglobulin"/>
    <property type="match status" value="4"/>
</dbReference>
<dbReference type="Pfam" id="PF03921">
    <property type="entry name" value="ICAM_N"/>
    <property type="match status" value="1"/>
</dbReference>
<dbReference type="Pfam" id="PF21146">
    <property type="entry name" value="ICAM1_3_5_D2"/>
    <property type="match status" value="1"/>
</dbReference>
<dbReference type="InterPro" id="IPR013768">
    <property type="entry name" value="ICAM_N"/>
</dbReference>
<keyword evidence="4" id="KW-0732">Signal</keyword>
<evidence type="ECO:0000256" key="12">
    <source>
        <dbReference type="SAM" id="Phobius"/>
    </source>
</evidence>
<sequence>MSSKDDILSLDSGAQEQPFVSAWPENPVVEFGNSLVLNCSTGCRNVLSGGLETNLDKEIAGEGRAWKAFQLVNVSSWDPAPSCYFDCADAADMKPHRVNFTVYRPPTVVKLDLVPAMEVGKEYTLTCRVSDVAPIRNLSVTFLKGGEKLHLQTFEKHAAREAGDVVASHTVTAGQQDNGEEISCRAALDLRPDGPLFETTSHNQSLKAVVFPSDPRLSLPRYVEANTSELVTCEVTGVSPAQEAQFELTFAEDRLVPDVEVWGDTARAQAQVSPSVAGNHSLKCTVSLGPVTRTAEVKVNVYNGPQMNESSCPGTVTWKAGSEETFTCSAWGNPSPNVTCRKDGVHYPLGVPQLITANHRGSYNCSASNEYGSVAAVVTVGVEVYEVPALPISLGILAALVLASIAGVGYYMYHKAYKTKEYQVAQRKAQGNPSEKQCLNGKVQTDSSV</sequence>
<dbReference type="InterPro" id="IPR036179">
    <property type="entry name" value="Ig-like_dom_sf"/>
</dbReference>
<dbReference type="GeneID" id="107121962"/>
<keyword evidence="6" id="KW-0130">Cell adhesion</keyword>
<feature type="domain" description="Ig-like" evidence="13">
    <location>
        <begin position="257"/>
        <end position="381"/>
    </location>
</feature>
<dbReference type="InterPro" id="IPR013783">
    <property type="entry name" value="Ig-like_fold"/>
</dbReference>
<dbReference type="RefSeq" id="XP_015280472.1">
    <property type="nucleotide sequence ID" value="XM_015424986.1"/>
</dbReference>
<comment type="subcellular location">
    <subcellularLocation>
        <location evidence="1">Membrane</location>
        <topology evidence="1">Single-pass type I membrane protein</topology>
    </subcellularLocation>
</comment>
<evidence type="ECO:0000256" key="2">
    <source>
        <dbReference type="ARBA" id="ARBA00005925"/>
    </source>
</evidence>
<dbReference type="InterPro" id="IPR003987">
    <property type="entry name" value="ICAM_VCAM_N"/>
</dbReference>
<keyword evidence="14" id="KW-1185">Reference proteome</keyword>
<dbReference type="PANTHER" id="PTHR13771">
    <property type="entry name" value="INTERCELLULAR ADHESION MOLECULE"/>
    <property type="match status" value="1"/>
</dbReference>
<dbReference type="InterPro" id="IPR007110">
    <property type="entry name" value="Ig-like_dom"/>
</dbReference>
<keyword evidence="8 12" id="KW-0472">Membrane</keyword>
<accession>A0ABM1L3D5</accession>
<proteinExistence type="inferred from homology"/>
<keyword evidence="7 12" id="KW-1133">Transmembrane helix</keyword>
<protein>
    <submittedName>
        <fullName evidence="15">Intercellular adhesion molecule 5-like</fullName>
    </submittedName>
</protein>
<organism evidence="14 15">
    <name type="scientific">Gekko japonicus</name>
    <name type="common">Schlegel's Japanese gecko</name>
    <dbReference type="NCBI Taxonomy" id="146911"/>
    <lineage>
        <taxon>Eukaryota</taxon>
        <taxon>Metazoa</taxon>
        <taxon>Chordata</taxon>
        <taxon>Craniata</taxon>
        <taxon>Vertebrata</taxon>
        <taxon>Euteleostomi</taxon>
        <taxon>Lepidosauria</taxon>
        <taxon>Squamata</taxon>
        <taxon>Bifurcata</taxon>
        <taxon>Gekkota</taxon>
        <taxon>Gekkonidae</taxon>
        <taxon>Gekkoninae</taxon>
        <taxon>Gekko</taxon>
    </lineage>
</organism>
<evidence type="ECO:0000256" key="7">
    <source>
        <dbReference type="ARBA" id="ARBA00022989"/>
    </source>
</evidence>
<dbReference type="InterPro" id="IPR047012">
    <property type="entry name" value="ICAM_VCAM"/>
</dbReference>
<evidence type="ECO:0000313" key="14">
    <source>
        <dbReference type="Proteomes" id="UP000694871"/>
    </source>
</evidence>
<evidence type="ECO:0000256" key="8">
    <source>
        <dbReference type="ARBA" id="ARBA00023136"/>
    </source>
</evidence>
<evidence type="ECO:0000256" key="11">
    <source>
        <dbReference type="ARBA" id="ARBA00023319"/>
    </source>
</evidence>
<evidence type="ECO:0000256" key="3">
    <source>
        <dbReference type="ARBA" id="ARBA00022692"/>
    </source>
</evidence>
<dbReference type="Pfam" id="PF13895">
    <property type="entry name" value="Ig_2"/>
    <property type="match status" value="1"/>
</dbReference>
<keyword evidence="3 12" id="KW-0812">Transmembrane</keyword>
<evidence type="ECO:0000256" key="9">
    <source>
        <dbReference type="ARBA" id="ARBA00023157"/>
    </source>
</evidence>
<dbReference type="InterPro" id="IPR048679">
    <property type="entry name" value="ICAM1_3_5_D2"/>
</dbReference>
<keyword evidence="11" id="KW-0393">Immunoglobulin domain</keyword>
<keyword evidence="9" id="KW-1015">Disulfide bond</keyword>
<comment type="similarity">
    <text evidence="2">Belongs to the immunoglobulin superfamily. ICAM family.</text>
</comment>
<keyword evidence="10" id="KW-0325">Glycoprotein</keyword>
<evidence type="ECO:0000256" key="6">
    <source>
        <dbReference type="ARBA" id="ARBA00022889"/>
    </source>
</evidence>
<evidence type="ECO:0000259" key="13">
    <source>
        <dbReference type="PROSITE" id="PS50835"/>
    </source>
</evidence>
<evidence type="ECO:0000256" key="5">
    <source>
        <dbReference type="ARBA" id="ARBA00022737"/>
    </source>
</evidence>
<gene>
    <name evidence="15" type="primary">LOC107121962</name>
</gene>
<dbReference type="PRINTS" id="PR01472">
    <property type="entry name" value="ICAMVCAM1"/>
</dbReference>
<keyword evidence="5" id="KW-0677">Repeat</keyword>
<dbReference type="Gene3D" id="2.60.40.10">
    <property type="entry name" value="Immunoglobulins"/>
    <property type="match status" value="4"/>
</dbReference>
<name>A0ABM1L3D5_GEKJA</name>
<evidence type="ECO:0000256" key="1">
    <source>
        <dbReference type="ARBA" id="ARBA00004479"/>
    </source>
</evidence>
<dbReference type="PROSITE" id="PS50835">
    <property type="entry name" value="IG_LIKE"/>
    <property type="match status" value="2"/>
</dbReference>
<evidence type="ECO:0000313" key="15">
    <source>
        <dbReference type="RefSeq" id="XP_015280472.1"/>
    </source>
</evidence>
<feature type="transmembrane region" description="Helical" evidence="12">
    <location>
        <begin position="392"/>
        <end position="413"/>
    </location>
</feature>
<evidence type="ECO:0000256" key="4">
    <source>
        <dbReference type="ARBA" id="ARBA00022729"/>
    </source>
</evidence>
<feature type="domain" description="Ig-like" evidence="13">
    <location>
        <begin position="106"/>
        <end position="249"/>
    </location>
</feature>
<evidence type="ECO:0000256" key="10">
    <source>
        <dbReference type="ARBA" id="ARBA00023180"/>
    </source>
</evidence>
<dbReference type="Proteomes" id="UP000694871">
    <property type="component" value="Unplaced"/>
</dbReference>
<dbReference type="PANTHER" id="PTHR13771:SF9">
    <property type="entry name" value="INTERCELLULAR ADHESION MOLECULE 5"/>
    <property type="match status" value="1"/>
</dbReference>
<reference evidence="15" key="1">
    <citation type="submission" date="2025-08" db="UniProtKB">
        <authorList>
            <consortium name="RefSeq"/>
        </authorList>
    </citation>
    <scope>IDENTIFICATION</scope>
</reference>